<feature type="compositionally biased region" description="Basic and acidic residues" evidence="1">
    <location>
        <begin position="90"/>
        <end position="99"/>
    </location>
</feature>
<proteinExistence type="predicted"/>
<sequence length="99" mass="11042">MYKDITISILGALLLEPVFKTTETGEQIAMVMGLAAMLFIFCLFCEIQAEKWQGKRRRARIMEQKIAKLRGGITGERRESTGDYGEVGTDPDRAINDAG</sequence>
<protein>
    <submittedName>
        <fullName evidence="3">Uncharacterized protein</fullName>
    </submittedName>
</protein>
<organism evidence="3">
    <name type="scientific">Siphoviridae sp. ctk4d14</name>
    <dbReference type="NCBI Taxonomy" id="2825639"/>
    <lineage>
        <taxon>Viruses</taxon>
        <taxon>Duplodnaviria</taxon>
        <taxon>Heunggongvirae</taxon>
        <taxon>Uroviricota</taxon>
        <taxon>Caudoviricetes</taxon>
    </lineage>
</organism>
<keyword evidence="2" id="KW-0812">Transmembrane</keyword>
<accession>A0A8S5QJ60</accession>
<feature type="transmembrane region" description="Helical" evidence="2">
    <location>
        <begin position="30"/>
        <end position="49"/>
    </location>
</feature>
<feature type="region of interest" description="Disordered" evidence="1">
    <location>
        <begin position="73"/>
        <end position="99"/>
    </location>
</feature>
<evidence type="ECO:0000256" key="2">
    <source>
        <dbReference type="SAM" id="Phobius"/>
    </source>
</evidence>
<keyword evidence="2" id="KW-0472">Membrane</keyword>
<evidence type="ECO:0000256" key="1">
    <source>
        <dbReference type="SAM" id="MobiDB-lite"/>
    </source>
</evidence>
<name>A0A8S5QJ60_9CAUD</name>
<keyword evidence="2" id="KW-1133">Transmembrane helix</keyword>
<reference evidence="3" key="1">
    <citation type="journal article" date="2021" name="Proc. Natl. Acad. Sci. U.S.A.">
        <title>A Catalog of Tens of Thousands of Viruses from Human Metagenomes Reveals Hidden Associations with Chronic Diseases.</title>
        <authorList>
            <person name="Tisza M.J."/>
            <person name="Buck C.B."/>
        </authorList>
    </citation>
    <scope>NUCLEOTIDE SEQUENCE</scope>
    <source>
        <strain evidence="3">Ctk4d14</strain>
    </source>
</reference>
<dbReference type="EMBL" id="BK015667">
    <property type="protein sequence ID" value="DAE19104.1"/>
    <property type="molecule type" value="Genomic_DNA"/>
</dbReference>
<evidence type="ECO:0000313" key="3">
    <source>
        <dbReference type="EMBL" id="DAE19104.1"/>
    </source>
</evidence>